<feature type="region of interest" description="Disordered" evidence="1">
    <location>
        <begin position="305"/>
        <end position="367"/>
    </location>
</feature>
<dbReference type="EMBL" id="MRVG01000003">
    <property type="protein sequence ID" value="PMB71016.1"/>
    <property type="molecule type" value="Genomic_DNA"/>
</dbReference>
<comment type="caution">
    <text evidence="2">The sequence shown here is derived from an EMBL/GenBank/DDBJ whole genome shotgun (WGS) entry which is preliminary data.</text>
</comment>
<evidence type="ECO:0000313" key="3">
    <source>
        <dbReference type="Proteomes" id="UP000235728"/>
    </source>
</evidence>
<reference evidence="2 3" key="1">
    <citation type="journal article" date="2016" name="Appl. Microbiol. Biotechnol.">
        <title>Characterization of T-DNA insertion mutants with decreased virulence in the entomopathogenic fungus Beauveria bassiana JEF-007.</title>
        <authorList>
            <person name="Kim S."/>
            <person name="Lee S.J."/>
            <person name="Nai Y.S."/>
            <person name="Yu J.S."/>
            <person name="Lee M.R."/>
            <person name="Yang Y.T."/>
            <person name="Kim J.S."/>
        </authorList>
    </citation>
    <scope>NUCLEOTIDE SEQUENCE [LARGE SCALE GENOMIC DNA]</scope>
    <source>
        <strain evidence="2 3">JEF-007</strain>
    </source>
</reference>
<feature type="compositionally biased region" description="Pro residues" evidence="1">
    <location>
        <begin position="144"/>
        <end position="154"/>
    </location>
</feature>
<evidence type="ECO:0000256" key="1">
    <source>
        <dbReference type="SAM" id="MobiDB-lite"/>
    </source>
</evidence>
<feature type="region of interest" description="Disordered" evidence="1">
    <location>
        <begin position="650"/>
        <end position="679"/>
    </location>
</feature>
<feature type="region of interest" description="Disordered" evidence="1">
    <location>
        <begin position="101"/>
        <end position="179"/>
    </location>
</feature>
<organism evidence="2 3">
    <name type="scientific">Beauveria bassiana</name>
    <name type="common">White muscardine disease fungus</name>
    <name type="synonym">Tritirachium shiotae</name>
    <dbReference type="NCBI Taxonomy" id="176275"/>
    <lineage>
        <taxon>Eukaryota</taxon>
        <taxon>Fungi</taxon>
        <taxon>Dikarya</taxon>
        <taxon>Ascomycota</taxon>
        <taxon>Pezizomycotina</taxon>
        <taxon>Sordariomycetes</taxon>
        <taxon>Hypocreomycetidae</taxon>
        <taxon>Hypocreales</taxon>
        <taxon>Cordycipitaceae</taxon>
        <taxon>Beauveria</taxon>
    </lineage>
</organism>
<feature type="compositionally biased region" description="Low complexity" evidence="1">
    <location>
        <begin position="561"/>
        <end position="581"/>
    </location>
</feature>
<protein>
    <submittedName>
        <fullName evidence="2">Uncharacterized protein</fullName>
    </submittedName>
</protein>
<feature type="compositionally biased region" description="Low complexity" evidence="1">
    <location>
        <begin position="317"/>
        <end position="326"/>
    </location>
</feature>
<dbReference type="OMA" id="WGRLSHR"/>
<feature type="region of interest" description="Disordered" evidence="1">
    <location>
        <begin position="227"/>
        <end position="291"/>
    </location>
</feature>
<feature type="compositionally biased region" description="Polar residues" evidence="1">
    <location>
        <begin position="244"/>
        <end position="271"/>
    </location>
</feature>
<dbReference type="Proteomes" id="UP000235728">
    <property type="component" value="Unassembled WGS sequence"/>
</dbReference>
<feature type="compositionally biased region" description="Polar residues" evidence="1">
    <location>
        <begin position="438"/>
        <end position="452"/>
    </location>
</feature>
<feature type="compositionally biased region" description="Pro residues" evidence="1">
    <location>
        <begin position="468"/>
        <end position="477"/>
    </location>
</feature>
<gene>
    <name evidence="2" type="ORF">BM221_003480</name>
</gene>
<feature type="compositionally biased region" description="Acidic residues" evidence="1">
    <location>
        <begin position="406"/>
        <end position="427"/>
    </location>
</feature>
<feature type="region of interest" description="Disordered" evidence="1">
    <location>
        <begin position="399"/>
        <end position="536"/>
    </location>
</feature>
<feature type="region of interest" description="Disordered" evidence="1">
    <location>
        <begin position="1"/>
        <end position="73"/>
    </location>
</feature>
<feature type="compositionally biased region" description="Polar residues" evidence="1">
    <location>
        <begin position="21"/>
        <end position="73"/>
    </location>
</feature>
<feature type="compositionally biased region" description="Low complexity" evidence="1">
    <location>
        <begin position="117"/>
        <end position="136"/>
    </location>
</feature>
<sequence length="707" mass="76695">MDSSSLGLAWGRLSHRRTRSSDPSNNKNNNTPPIQFTSDGTKYTLASETPTPASATPQHSRSKSWNTSKEKSQATTRLSMFFHSADYSNYRAFLSPPNPLDLHRTTSSSRGSHRTSKSTSSISTKNTSLSGSSSSIELPKRLSAPPPQRPPRPPRGLFEDESDGELPPVAEDGQPMDHRAADDNIQGLIRQSDRAFADVGIALANVTYNAHVAQAKPSMLVMSRSSLVRRRRQQGLPPLPVSARRSSMQSNRSTTRRGSFQSSHSTSTKGHNSVRPPTTKKMGKRSVLLPRKLRLTLSQSVSDLLPSRASKRVSATSSLSSVYSDYLGGGGDDDDDQPSHRRNSSITAAKRQSALPAKRHSGESSKFSLCATHGRNLTASQMYHREMLPHSVMAWMGTDSCISTEPDGDEDEDEDEDGDETDAEEELSHDLGLATTEAEPTQLSANNNSVDSAENAAEARPLTMEQGSPPPPPPPKNPARFGARARTSQLAPIPEMLVASTEGERRRRRNSLVMNKTTTTSSRSKRAGGAKHEAAAARDSLYLIGTAYSRASPLSGRPRKASPSSESSRSSASSASTMSDADLPMPASPDRSSSCSFVRMQSWSFGQAERNASASAAARDEHASDPIPVMMEMDMDMGMELSLDTYGLSSSMEREEHLEKKKKKKQDSSFTASSGGGLRMSCNLSQDLGQFLARNPTLFDDINEEDE</sequence>
<proteinExistence type="predicted"/>
<name>A0A2N6NUS2_BEABA</name>
<feature type="region of interest" description="Disordered" evidence="1">
    <location>
        <begin position="608"/>
        <end position="631"/>
    </location>
</feature>
<evidence type="ECO:0000313" key="2">
    <source>
        <dbReference type="EMBL" id="PMB71016.1"/>
    </source>
</evidence>
<dbReference type="AlphaFoldDB" id="A0A2N6NUS2"/>
<feature type="region of interest" description="Disordered" evidence="1">
    <location>
        <begin position="549"/>
        <end position="596"/>
    </location>
</feature>
<feature type="compositionally biased region" description="Low complexity" evidence="1">
    <location>
        <begin position="608"/>
        <end position="617"/>
    </location>
</feature>
<accession>A0A2N6NUS2</accession>